<gene>
    <name evidence="5" type="ORF">SAMN05192529_11778</name>
</gene>
<evidence type="ECO:0000256" key="3">
    <source>
        <dbReference type="ARBA" id="ARBA00023125"/>
    </source>
</evidence>
<evidence type="ECO:0000256" key="1">
    <source>
        <dbReference type="ARBA" id="ARBA00010923"/>
    </source>
</evidence>
<dbReference type="InterPro" id="IPR000055">
    <property type="entry name" value="Restrct_endonuc_typeI_TRD"/>
</dbReference>
<dbReference type="PANTHER" id="PTHR43140:SF1">
    <property type="entry name" value="TYPE I RESTRICTION ENZYME ECOKI SPECIFICITY SUBUNIT"/>
    <property type="match status" value="1"/>
</dbReference>
<feature type="domain" description="Type I restriction modification DNA specificity" evidence="4">
    <location>
        <begin position="13"/>
        <end position="189"/>
    </location>
</feature>
<comment type="similarity">
    <text evidence="1">Belongs to the type-I restriction system S methylase family.</text>
</comment>
<dbReference type="EMBL" id="FNQY01000017">
    <property type="protein sequence ID" value="SEA41627.1"/>
    <property type="molecule type" value="Genomic_DNA"/>
</dbReference>
<dbReference type="OrthoDB" id="2234796at2"/>
<dbReference type="STRING" id="551991.SAMN05192529_11778"/>
<dbReference type="GO" id="GO:0009307">
    <property type="term" value="P:DNA restriction-modification system"/>
    <property type="evidence" value="ECO:0007669"/>
    <property type="project" value="UniProtKB-KW"/>
</dbReference>
<dbReference type="InterPro" id="IPR051212">
    <property type="entry name" value="Type-I_RE_S_subunit"/>
</dbReference>
<dbReference type="Pfam" id="PF01420">
    <property type="entry name" value="Methylase_S"/>
    <property type="match status" value="2"/>
</dbReference>
<accession>A0A1H4B0P4</accession>
<dbReference type="AlphaFoldDB" id="A0A1H4B0P4"/>
<dbReference type="RefSeq" id="WP_091399681.1">
    <property type="nucleotide sequence ID" value="NZ_FNQY01000017.1"/>
</dbReference>
<keyword evidence="6" id="KW-1185">Reference proteome</keyword>
<protein>
    <submittedName>
        <fullName evidence="5">Type I restriction enzyme, S subunit</fullName>
    </submittedName>
</protein>
<dbReference type="Proteomes" id="UP000199041">
    <property type="component" value="Unassembled WGS sequence"/>
</dbReference>
<evidence type="ECO:0000256" key="2">
    <source>
        <dbReference type="ARBA" id="ARBA00022747"/>
    </source>
</evidence>
<feature type="domain" description="Type I restriction modification DNA specificity" evidence="4">
    <location>
        <begin position="208"/>
        <end position="384"/>
    </location>
</feature>
<keyword evidence="3" id="KW-0238">DNA-binding</keyword>
<evidence type="ECO:0000313" key="6">
    <source>
        <dbReference type="Proteomes" id="UP000199041"/>
    </source>
</evidence>
<name>A0A1H4B0P4_9BACT</name>
<dbReference type="CDD" id="cd17283">
    <property type="entry name" value="RMtype1_S_Hpy180ORF7835P_TRD2-CR2_like"/>
    <property type="match status" value="1"/>
</dbReference>
<reference evidence="5 6" key="1">
    <citation type="submission" date="2016-10" db="EMBL/GenBank/DDBJ databases">
        <authorList>
            <person name="de Groot N.N."/>
        </authorList>
    </citation>
    <scope>NUCLEOTIDE SEQUENCE [LARGE SCALE GENOMIC DNA]</scope>
    <source>
        <strain evidence="5 6">Vu-144</strain>
    </source>
</reference>
<dbReference type="InterPro" id="IPR044946">
    <property type="entry name" value="Restrct_endonuc_typeI_TRD_sf"/>
</dbReference>
<evidence type="ECO:0000259" key="4">
    <source>
        <dbReference type="Pfam" id="PF01420"/>
    </source>
</evidence>
<dbReference type="GO" id="GO:0003677">
    <property type="term" value="F:DNA binding"/>
    <property type="evidence" value="ECO:0007669"/>
    <property type="project" value="UniProtKB-KW"/>
</dbReference>
<sequence length="404" mass="45438">MSKIDRLIAKYCPNGVEFKALGQIATIQRGASPRPIQDYITNDENAVPWIKIGDTKAGSKYVINTAQKITTEGAKKSRILKKGDLIISNSMSYGRPYILGIAGAIHDGWASISNFENNLNTDFLYHYLTSSFVKSYWDSKINSGSVSNLNADIIKTLETPVPPLPIQEEIVKILDSFTTLEAELEAELEARTRQYEYYRNQLLSFEGKDVEWKTLGEVCLKVSSGGTPLSTNKQYYDGEIPWLRTQEVRFNDILETEIKISELALKESSAKWIPENCVIIAISGATAARSAINKIPLTTNQHCCNLEIDPKIALYRYVFHWVSCKYMQLQSLGQGARNDLNSSIIKSFPIPIPTLEEQERIVGILDKFDSLVNGISDGLPAEIQARRQQYEYYRGQLLNFTPVS</sequence>
<dbReference type="Gene3D" id="3.90.220.20">
    <property type="entry name" value="DNA methylase specificity domains"/>
    <property type="match status" value="2"/>
</dbReference>
<dbReference type="PANTHER" id="PTHR43140">
    <property type="entry name" value="TYPE-1 RESTRICTION ENZYME ECOKI SPECIFICITY PROTEIN"/>
    <property type="match status" value="1"/>
</dbReference>
<organism evidence="5 6">
    <name type="scientific">Arachidicoccus rhizosphaerae</name>
    <dbReference type="NCBI Taxonomy" id="551991"/>
    <lineage>
        <taxon>Bacteria</taxon>
        <taxon>Pseudomonadati</taxon>
        <taxon>Bacteroidota</taxon>
        <taxon>Chitinophagia</taxon>
        <taxon>Chitinophagales</taxon>
        <taxon>Chitinophagaceae</taxon>
        <taxon>Arachidicoccus</taxon>
    </lineage>
</organism>
<dbReference type="SUPFAM" id="SSF116734">
    <property type="entry name" value="DNA methylase specificity domain"/>
    <property type="match status" value="2"/>
</dbReference>
<proteinExistence type="inferred from homology"/>
<evidence type="ECO:0000313" key="5">
    <source>
        <dbReference type="EMBL" id="SEA41627.1"/>
    </source>
</evidence>
<keyword evidence="2" id="KW-0680">Restriction system</keyword>
<dbReference type="CDD" id="cd17294">
    <property type="entry name" value="RMtype1_S_MmaC7ORF19P_TRD1-CR1_like"/>
    <property type="match status" value="1"/>
</dbReference>